<evidence type="ECO:0000256" key="2">
    <source>
        <dbReference type="ARBA" id="ARBA00005102"/>
    </source>
</evidence>
<dbReference type="InterPro" id="IPR009075">
    <property type="entry name" value="AcylCo_DH/oxidase_C"/>
</dbReference>
<reference evidence="15 16" key="1">
    <citation type="submission" date="2016-06" db="EMBL/GenBank/DDBJ databases">
        <title>Complete genome sequence of a saline-alkali tolerant type strain Dietzia timorensis ID05-A0528T.</title>
        <authorList>
            <person name="Wu X."/>
        </authorList>
    </citation>
    <scope>NUCLEOTIDE SEQUENCE [LARGE SCALE GENOMIC DNA]</scope>
    <source>
        <strain evidence="15 16">ID05-A0528</strain>
    </source>
</reference>
<keyword evidence="6 11" id="KW-0560">Oxidoreductase</keyword>
<comment type="catalytic activity">
    <reaction evidence="10">
        <text>a 2,3-saturated acyl-CoA + A = a 2,3-dehydroacyl-CoA + AH2</text>
        <dbReference type="Rhea" id="RHEA:48608"/>
        <dbReference type="ChEBI" id="CHEBI:13193"/>
        <dbReference type="ChEBI" id="CHEBI:17499"/>
        <dbReference type="ChEBI" id="CHEBI:60015"/>
        <dbReference type="ChEBI" id="CHEBI:65111"/>
    </reaction>
</comment>
<name>A0A173LP44_9ACTN</name>
<dbReference type="SUPFAM" id="SSF56645">
    <property type="entry name" value="Acyl-CoA dehydrogenase NM domain-like"/>
    <property type="match status" value="1"/>
</dbReference>
<evidence type="ECO:0000256" key="9">
    <source>
        <dbReference type="ARBA" id="ARBA00042660"/>
    </source>
</evidence>
<proteinExistence type="inferred from homology"/>
<evidence type="ECO:0000256" key="3">
    <source>
        <dbReference type="ARBA" id="ARBA00009347"/>
    </source>
</evidence>
<dbReference type="KEGG" id="dtm:BJL86_2518"/>
<dbReference type="STRING" id="499555.BJL86_2518"/>
<dbReference type="InterPro" id="IPR013786">
    <property type="entry name" value="AcylCoA_DH/ox_N"/>
</dbReference>
<dbReference type="InterPro" id="IPR009100">
    <property type="entry name" value="AcylCoA_DH/oxidase_NM_dom_sf"/>
</dbReference>
<keyword evidence="5 11" id="KW-0274">FAD</keyword>
<dbReference type="PROSITE" id="PS00072">
    <property type="entry name" value="ACYL_COA_DH_1"/>
    <property type="match status" value="1"/>
</dbReference>
<dbReference type="Gene3D" id="1.20.140.10">
    <property type="entry name" value="Butyryl-CoA Dehydrogenase, subunit A, domain 3"/>
    <property type="match status" value="1"/>
</dbReference>
<dbReference type="SUPFAM" id="SSF47203">
    <property type="entry name" value="Acyl-CoA dehydrogenase C-terminal domain-like"/>
    <property type="match status" value="1"/>
</dbReference>
<dbReference type="InterPro" id="IPR006089">
    <property type="entry name" value="Acyl-CoA_DH_CS"/>
</dbReference>
<dbReference type="FunFam" id="1.10.540.10:FF:000026">
    <property type="entry name" value="Acyl-CoA dehydrogenase medium chain"/>
    <property type="match status" value="1"/>
</dbReference>
<dbReference type="Pfam" id="PF02771">
    <property type="entry name" value="Acyl-CoA_dh_N"/>
    <property type="match status" value="1"/>
</dbReference>
<comment type="pathway">
    <text evidence="2">Siderophore biosynthesis; mycobactin biosynthesis.</text>
</comment>
<sequence>MKTLFPDYRPAWLTDERRELMEHAFEFSQKELVPHQERWADEQKVDRELWNKAGDAGLLCADIPAEYGGIGGTFSHEAAVQHAITLSGDTAFGYSVGSTIVPHYFLNFGTEEQKKRYLPRLASGEFVGAIAMTEPSAGSDLQSIRTTAKREGDEYVINGSKTFITNGTHSDVIIVVCKTDPEAKAKGISLIIVETKDLAGFERGRVLHKIGMHGQDTRELFFDDVRVPVDNLLGAQEGQGFFQLMGQLGRERLIIASTAVAAAEFSVLEAVDYTRERQAFGRPIGDFQNTRYELADCKSQVFAGRAMVDVAQGLADAGTLDPTTASMAKLWTTDMQCSVVDRCLQLFGGYGYMMEYPIARAYAAARVQKIYGGTNEIMKELVSRSL</sequence>
<dbReference type="EMBL" id="CP015961">
    <property type="protein sequence ID" value="ANI93281.1"/>
    <property type="molecule type" value="Genomic_DNA"/>
</dbReference>
<dbReference type="Pfam" id="PF02770">
    <property type="entry name" value="Acyl-CoA_dh_M"/>
    <property type="match status" value="1"/>
</dbReference>
<dbReference type="RefSeq" id="WP_067477753.1">
    <property type="nucleotide sequence ID" value="NZ_CP015961.1"/>
</dbReference>
<feature type="domain" description="Acyl-CoA dehydrogenase/oxidase N-terminal" evidence="14">
    <location>
        <begin position="14"/>
        <end position="125"/>
    </location>
</feature>
<evidence type="ECO:0000256" key="1">
    <source>
        <dbReference type="ARBA" id="ARBA00001974"/>
    </source>
</evidence>
<protein>
    <recommendedName>
        <fullName evidence="8">Acyl-[acyl-carrier-protein] dehydrogenase MbtN</fullName>
    </recommendedName>
    <alternativeName>
        <fullName evidence="9">Mycobactin synthase protein N</fullName>
    </alternativeName>
</protein>
<evidence type="ECO:0000256" key="11">
    <source>
        <dbReference type="RuleBase" id="RU362125"/>
    </source>
</evidence>
<dbReference type="InterPro" id="IPR046373">
    <property type="entry name" value="Acyl-CoA_Oxase/DH_mid-dom_sf"/>
</dbReference>
<dbReference type="Gene3D" id="1.10.540.10">
    <property type="entry name" value="Acyl-CoA dehydrogenase/oxidase, N-terminal domain"/>
    <property type="match status" value="1"/>
</dbReference>
<dbReference type="GO" id="GO:0033539">
    <property type="term" value="P:fatty acid beta-oxidation using acyl-CoA dehydrogenase"/>
    <property type="evidence" value="ECO:0007669"/>
    <property type="project" value="TreeGrafter"/>
</dbReference>
<comment type="cofactor">
    <cofactor evidence="1 11">
        <name>FAD</name>
        <dbReference type="ChEBI" id="CHEBI:57692"/>
    </cofactor>
</comment>
<evidence type="ECO:0000259" key="13">
    <source>
        <dbReference type="Pfam" id="PF02770"/>
    </source>
</evidence>
<dbReference type="InterPro" id="IPR006091">
    <property type="entry name" value="Acyl-CoA_Oxase/DH_mid-dom"/>
</dbReference>
<evidence type="ECO:0000256" key="10">
    <source>
        <dbReference type="ARBA" id="ARBA00052546"/>
    </source>
</evidence>
<dbReference type="PANTHER" id="PTHR48083:SF20">
    <property type="entry name" value="LONG-CHAIN SPECIFIC ACYL-COA DEHYDROGENASE, MITOCHONDRIAL"/>
    <property type="match status" value="1"/>
</dbReference>
<evidence type="ECO:0000256" key="4">
    <source>
        <dbReference type="ARBA" id="ARBA00022630"/>
    </source>
</evidence>
<evidence type="ECO:0000313" key="15">
    <source>
        <dbReference type="EMBL" id="ANI93281.1"/>
    </source>
</evidence>
<dbReference type="Pfam" id="PF00441">
    <property type="entry name" value="Acyl-CoA_dh_1"/>
    <property type="match status" value="1"/>
</dbReference>
<evidence type="ECO:0000256" key="8">
    <source>
        <dbReference type="ARBA" id="ARBA00040394"/>
    </source>
</evidence>
<dbReference type="InterPro" id="IPR036250">
    <property type="entry name" value="AcylCo_DH-like_C"/>
</dbReference>
<evidence type="ECO:0000256" key="5">
    <source>
        <dbReference type="ARBA" id="ARBA00022827"/>
    </source>
</evidence>
<evidence type="ECO:0000259" key="12">
    <source>
        <dbReference type="Pfam" id="PF00441"/>
    </source>
</evidence>
<feature type="domain" description="Acyl-CoA oxidase/dehydrogenase middle" evidence="13">
    <location>
        <begin position="129"/>
        <end position="225"/>
    </location>
</feature>
<dbReference type="FunFam" id="2.40.110.10:FF:000002">
    <property type="entry name" value="Acyl-CoA dehydrogenase fadE12"/>
    <property type="match status" value="1"/>
</dbReference>
<dbReference type="FunFam" id="1.20.140.10:FF:000001">
    <property type="entry name" value="Acyl-CoA dehydrogenase"/>
    <property type="match status" value="1"/>
</dbReference>
<dbReference type="GO" id="GO:0005737">
    <property type="term" value="C:cytoplasm"/>
    <property type="evidence" value="ECO:0007669"/>
    <property type="project" value="TreeGrafter"/>
</dbReference>
<comment type="function">
    <text evidence="7">Catalyzes the dehydrogenation at the alpha-beta position of ACP-bound acyl chains. This results in the introduction of a double bond in the lipidic chain, which is further transferred to the epsilon-amino group of lysine residue in the mycobactin core by MbtK.</text>
</comment>
<keyword evidence="4 11" id="KW-0285">Flavoprotein</keyword>
<gene>
    <name evidence="15" type="ORF">BJL86_2518</name>
</gene>
<dbReference type="InterPro" id="IPR037069">
    <property type="entry name" value="AcylCoA_DH/ox_N_sf"/>
</dbReference>
<evidence type="ECO:0000259" key="14">
    <source>
        <dbReference type="Pfam" id="PF02771"/>
    </source>
</evidence>
<dbReference type="PANTHER" id="PTHR48083">
    <property type="entry name" value="MEDIUM-CHAIN SPECIFIC ACYL-COA DEHYDROGENASE, MITOCHONDRIAL-RELATED"/>
    <property type="match status" value="1"/>
</dbReference>
<comment type="similarity">
    <text evidence="3 11">Belongs to the acyl-CoA dehydrogenase family.</text>
</comment>
<dbReference type="Proteomes" id="UP000186104">
    <property type="component" value="Chromosome"/>
</dbReference>
<dbReference type="AlphaFoldDB" id="A0A173LP44"/>
<feature type="domain" description="Acyl-CoA dehydrogenase/oxidase C-terminal" evidence="12">
    <location>
        <begin position="238"/>
        <end position="386"/>
    </location>
</feature>
<evidence type="ECO:0000256" key="7">
    <source>
        <dbReference type="ARBA" id="ARBA00037085"/>
    </source>
</evidence>
<evidence type="ECO:0000313" key="16">
    <source>
        <dbReference type="Proteomes" id="UP000186104"/>
    </source>
</evidence>
<keyword evidence="16" id="KW-1185">Reference proteome</keyword>
<dbReference type="GO" id="GO:0050660">
    <property type="term" value="F:flavin adenine dinucleotide binding"/>
    <property type="evidence" value="ECO:0007669"/>
    <property type="project" value="InterPro"/>
</dbReference>
<dbReference type="Gene3D" id="2.40.110.10">
    <property type="entry name" value="Butyryl-CoA Dehydrogenase, subunit A, domain 2"/>
    <property type="match status" value="1"/>
</dbReference>
<accession>A0A173LP44</accession>
<dbReference type="InterPro" id="IPR050741">
    <property type="entry name" value="Acyl-CoA_dehydrogenase"/>
</dbReference>
<dbReference type="GO" id="GO:0003995">
    <property type="term" value="F:acyl-CoA dehydrogenase activity"/>
    <property type="evidence" value="ECO:0007669"/>
    <property type="project" value="InterPro"/>
</dbReference>
<dbReference type="OrthoDB" id="8876745at2"/>
<organism evidence="15 16">
    <name type="scientific">Dietzia timorensis</name>
    <dbReference type="NCBI Taxonomy" id="499555"/>
    <lineage>
        <taxon>Bacteria</taxon>
        <taxon>Bacillati</taxon>
        <taxon>Actinomycetota</taxon>
        <taxon>Actinomycetes</taxon>
        <taxon>Mycobacteriales</taxon>
        <taxon>Dietziaceae</taxon>
        <taxon>Dietzia</taxon>
    </lineage>
</organism>
<evidence type="ECO:0000256" key="6">
    <source>
        <dbReference type="ARBA" id="ARBA00023002"/>
    </source>
</evidence>